<dbReference type="PANTHER" id="PTHR30400">
    <property type="entry name" value="MONOFUNCTIONAL BIOSYNTHETIC PEPTIDOGLYCAN TRANSGLYCOSYLASE"/>
    <property type="match status" value="1"/>
</dbReference>
<dbReference type="GO" id="GO:0071555">
    <property type="term" value="P:cell wall organization"/>
    <property type="evidence" value="ECO:0007669"/>
    <property type="project" value="UniProtKB-KW"/>
</dbReference>
<evidence type="ECO:0000259" key="12">
    <source>
        <dbReference type="Pfam" id="PF00912"/>
    </source>
</evidence>
<keyword evidence="3" id="KW-0328">Glycosyltransferase</keyword>
<evidence type="ECO:0000256" key="9">
    <source>
        <dbReference type="ARBA" id="ARBA00023136"/>
    </source>
</evidence>
<evidence type="ECO:0000313" key="14">
    <source>
        <dbReference type="Proteomes" id="UP000218899"/>
    </source>
</evidence>
<keyword evidence="14" id="KW-1185">Reference proteome</keyword>
<feature type="region of interest" description="Disordered" evidence="11">
    <location>
        <begin position="229"/>
        <end position="257"/>
    </location>
</feature>
<dbReference type="Pfam" id="PF00912">
    <property type="entry name" value="Transgly"/>
    <property type="match status" value="1"/>
</dbReference>
<evidence type="ECO:0000256" key="6">
    <source>
        <dbReference type="ARBA" id="ARBA00022960"/>
    </source>
</evidence>
<dbReference type="Proteomes" id="UP000218899">
    <property type="component" value="Chromosome"/>
</dbReference>
<accession>A0A1C7AFM1</accession>
<dbReference type="GO" id="GO:0008360">
    <property type="term" value="P:regulation of cell shape"/>
    <property type="evidence" value="ECO:0007669"/>
    <property type="project" value="UniProtKB-KW"/>
</dbReference>
<evidence type="ECO:0000256" key="5">
    <source>
        <dbReference type="ARBA" id="ARBA00022692"/>
    </source>
</evidence>
<proteinExistence type="predicted"/>
<dbReference type="NCBIfam" id="TIGR02070">
    <property type="entry name" value="mono_pep_trsgly"/>
    <property type="match status" value="1"/>
</dbReference>
<sequence length="257" mass="29075">MRLALILLAADLFYLALIWPDWKTVAAGPVPKSNFIREYEERRAGDRSMPRLQWQAVPLARIPRHVVRAVILAEDARFYQHSGFDLVAFKEAMNYNLNEGRFAFGASTISQQTVKNVFLSSARNPLRKWHELILTWGMEQHLTKRRILELYLNVAEFGPGVYGVQAAARAYWGRDVSTLSLDQAVELAASLPSPARHNPATRTPQFEKRARKIYGRLLRYPGEAADIVSRELAPPVEDEPAGVRSAEPAERMPPDTI</sequence>
<keyword evidence="5" id="KW-0812">Transmembrane</keyword>
<evidence type="ECO:0000256" key="2">
    <source>
        <dbReference type="ARBA" id="ARBA00022519"/>
    </source>
</evidence>
<keyword evidence="8" id="KW-1133">Transmembrane helix</keyword>
<dbReference type="EMBL" id="AP014936">
    <property type="protein sequence ID" value="BAU50153.1"/>
    <property type="molecule type" value="Genomic_DNA"/>
</dbReference>
<keyword evidence="7" id="KW-0573">Peptidoglycan synthesis</keyword>
<dbReference type="InterPro" id="IPR023346">
    <property type="entry name" value="Lysozyme-like_dom_sf"/>
</dbReference>
<dbReference type="GO" id="GO:0009274">
    <property type="term" value="C:peptidoglycan-based cell wall"/>
    <property type="evidence" value="ECO:0007669"/>
    <property type="project" value="InterPro"/>
</dbReference>
<keyword evidence="4" id="KW-0808">Transferase</keyword>
<keyword evidence="6" id="KW-0133">Cell shape</keyword>
<dbReference type="GO" id="GO:0016763">
    <property type="term" value="F:pentosyltransferase activity"/>
    <property type="evidence" value="ECO:0007669"/>
    <property type="project" value="InterPro"/>
</dbReference>
<keyword evidence="2" id="KW-0997">Cell inner membrane</keyword>
<dbReference type="GO" id="GO:0009252">
    <property type="term" value="P:peptidoglycan biosynthetic process"/>
    <property type="evidence" value="ECO:0007669"/>
    <property type="project" value="UniProtKB-KW"/>
</dbReference>
<dbReference type="Gene3D" id="1.10.3810.10">
    <property type="entry name" value="Biosynthetic peptidoglycan transglycosylase-like"/>
    <property type="match status" value="1"/>
</dbReference>
<reference evidence="13 14" key="1">
    <citation type="submission" date="2015-08" db="EMBL/GenBank/DDBJ databases">
        <title>Complete genome sequence of Sulfurifustis variabilis.</title>
        <authorList>
            <person name="Miura A."/>
            <person name="Kojima H."/>
            <person name="Fukui M."/>
        </authorList>
    </citation>
    <scope>NUCLEOTIDE SEQUENCE [LARGE SCALE GENOMIC DNA]</scope>
    <source>
        <strain evidence="14">skN76</strain>
    </source>
</reference>
<dbReference type="PANTHER" id="PTHR30400:SF0">
    <property type="entry name" value="BIOSYNTHETIC PEPTIDOGLYCAN TRANSGLYCOSYLASE"/>
    <property type="match status" value="1"/>
</dbReference>
<keyword evidence="9" id="KW-0472">Membrane</keyword>
<name>A0A1C7AFM1_9GAMM</name>
<evidence type="ECO:0000313" key="13">
    <source>
        <dbReference type="EMBL" id="BAU50153.1"/>
    </source>
</evidence>
<evidence type="ECO:0000256" key="8">
    <source>
        <dbReference type="ARBA" id="ARBA00022989"/>
    </source>
</evidence>
<keyword evidence="1" id="KW-1003">Cell membrane</keyword>
<dbReference type="GO" id="GO:0016020">
    <property type="term" value="C:membrane"/>
    <property type="evidence" value="ECO:0007669"/>
    <property type="project" value="InterPro"/>
</dbReference>
<dbReference type="InterPro" id="IPR036950">
    <property type="entry name" value="PBP_transglycosylase"/>
</dbReference>
<evidence type="ECO:0000256" key="1">
    <source>
        <dbReference type="ARBA" id="ARBA00022475"/>
    </source>
</evidence>
<feature type="domain" description="Glycosyl transferase family 51" evidence="12">
    <location>
        <begin position="54"/>
        <end position="215"/>
    </location>
</feature>
<dbReference type="AlphaFoldDB" id="A0A1C7AFM1"/>
<evidence type="ECO:0000256" key="10">
    <source>
        <dbReference type="ARBA" id="ARBA00023316"/>
    </source>
</evidence>
<evidence type="ECO:0000256" key="3">
    <source>
        <dbReference type="ARBA" id="ARBA00022676"/>
    </source>
</evidence>
<dbReference type="InterPro" id="IPR011812">
    <property type="entry name" value="Pep_trsgly"/>
</dbReference>
<dbReference type="KEGG" id="sva:SVA_3617"/>
<gene>
    <name evidence="13" type="ORF">SVA_3617</name>
</gene>
<dbReference type="InterPro" id="IPR001264">
    <property type="entry name" value="Glyco_trans_51"/>
</dbReference>
<evidence type="ECO:0000256" key="11">
    <source>
        <dbReference type="SAM" id="MobiDB-lite"/>
    </source>
</evidence>
<evidence type="ECO:0000256" key="4">
    <source>
        <dbReference type="ARBA" id="ARBA00022679"/>
    </source>
</evidence>
<organism evidence="13 14">
    <name type="scientific">Sulfurifustis variabilis</name>
    <dbReference type="NCBI Taxonomy" id="1675686"/>
    <lineage>
        <taxon>Bacteria</taxon>
        <taxon>Pseudomonadati</taxon>
        <taxon>Pseudomonadota</taxon>
        <taxon>Gammaproteobacteria</taxon>
        <taxon>Acidiferrobacterales</taxon>
        <taxon>Acidiferrobacteraceae</taxon>
        <taxon>Sulfurifustis</taxon>
    </lineage>
</organism>
<dbReference type="RefSeq" id="WP_169924168.1">
    <property type="nucleotide sequence ID" value="NZ_AP014936.1"/>
</dbReference>
<feature type="compositionally biased region" description="Basic and acidic residues" evidence="11">
    <location>
        <begin position="247"/>
        <end position="257"/>
    </location>
</feature>
<evidence type="ECO:0000256" key="7">
    <source>
        <dbReference type="ARBA" id="ARBA00022984"/>
    </source>
</evidence>
<protein>
    <submittedName>
        <fullName evidence="13">Peptidoglycan transglycosylase</fullName>
    </submittedName>
</protein>
<keyword evidence="10" id="KW-0961">Cell wall biogenesis/degradation</keyword>
<dbReference type="SUPFAM" id="SSF53955">
    <property type="entry name" value="Lysozyme-like"/>
    <property type="match status" value="1"/>
</dbReference>